<accession>A0A261Y1N0</accession>
<dbReference type="PANTHER" id="PTHR46014:SF1">
    <property type="entry name" value="TETRATRICOPEPTIDE REPEAT PROTEIN 1"/>
    <property type="match status" value="1"/>
</dbReference>
<sequence length="298" mass="33052">MALIEELEDSPTQTPQATSEVDKITSRVENVTLSDRQDDGPSRTTESDEEVEFQDAPSHSEEEMARQKAQVEEANQRKAQGNTLFAQGRYRDAILEYESALGSLPAEADEVETDAEQEKADGQKVHVPFAQERAVYWGNLGACYLKLVIVPIGTHNPPYSKRLQEDYPQAVSACNSALKYVPSYTKALYRRAQASEKLGTSAGLTDALEDYKKVVAVDDTSKSADSMHLVTPVTRRECQKAIQRLPAQIQAKAEHEKEEMLAKLKEMGNTILGKFGLSTDNFKMVPQEGGGYSLNFTR</sequence>
<reference evidence="2 3" key="1">
    <citation type="journal article" date="2017" name="Mycologia">
        <title>Bifiguratus adelaidae, gen. et sp. nov., a new member of Mucoromycotina in endophytic and soil-dwelling habitats.</title>
        <authorList>
            <person name="Torres-Cruz T.J."/>
            <person name="Billingsley Tobias T.L."/>
            <person name="Almatruk M."/>
            <person name="Hesse C."/>
            <person name="Kuske C.R."/>
            <person name="Desiro A."/>
            <person name="Benucci G.M."/>
            <person name="Bonito G."/>
            <person name="Stajich J.E."/>
            <person name="Dunlap C."/>
            <person name="Arnold A.E."/>
            <person name="Porras-Alfaro A."/>
        </authorList>
    </citation>
    <scope>NUCLEOTIDE SEQUENCE [LARGE SCALE GENOMIC DNA]</scope>
    <source>
        <strain evidence="2 3">AZ0501</strain>
    </source>
</reference>
<evidence type="ECO:0000313" key="3">
    <source>
        <dbReference type="Proteomes" id="UP000242875"/>
    </source>
</evidence>
<organism evidence="2 3">
    <name type="scientific">Bifiguratus adelaidae</name>
    <dbReference type="NCBI Taxonomy" id="1938954"/>
    <lineage>
        <taxon>Eukaryota</taxon>
        <taxon>Fungi</taxon>
        <taxon>Fungi incertae sedis</taxon>
        <taxon>Mucoromycota</taxon>
        <taxon>Mucoromycotina</taxon>
        <taxon>Endogonomycetes</taxon>
        <taxon>Endogonales</taxon>
        <taxon>Endogonales incertae sedis</taxon>
        <taxon>Bifiguratus</taxon>
    </lineage>
</organism>
<feature type="compositionally biased region" description="Basic and acidic residues" evidence="1">
    <location>
        <begin position="58"/>
        <end position="76"/>
    </location>
</feature>
<dbReference type="InterPro" id="IPR011990">
    <property type="entry name" value="TPR-like_helical_dom_sf"/>
</dbReference>
<dbReference type="InterPro" id="IPR052769">
    <property type="entry name" value="TPR_domain_protein"/>
</dbReference>
<dbReference type="PANTHER" id="PTHR46014">
    <property type="entry name" value="TETRATRICOPEPTIDE REPEAT PROTEIN 1"/>
    <property type="match status" value="1"/>
</dbReference>
<gene>
    <name evidence="2" type="ORF">BZG36_03994</name>
</gene>
<dbReference type="Gene3D" id="1.25.40.10">
    <property type="entry name" value="Tetratricopeptide repeat domain"/>
    <property type="match status" value="1"/>
</dbReference>
<dbReference type="AlphaFoldDB" id="A0A261Y1N0"/>
<dbReference type="OrthoDB" id="1872379at2759"/>
<dbReference type="Proteomes" id="UP000242875">
    <property type="component" value="Unassembled WGS sequence"/>
</dbReference>
<keyword evidence="3" id="KW-1185">Reference proteome</keyword>
<proteinExistence type="predicted"/>
<evidence type="ECO:0000313" key="2">
    <source>
        <dbReference type="EMBL" id="OZJ04537.1"/>
    </source>
</evidence>
<protein>
    <submittedName>
        <fullName evidence="2">Uncharacterized protein</fullName>
    </submittedName>
</protein>
<dbReference type="SUPFAM" id="SSF48452">
    <property type="entry name" value="TPR-like"/>
    <property type="match status" value="1"/>
</dbReference>
<feature type="compositionally biased region" description="Polar residues" evidence="1">
    <location>
        <begin position="10"/>
        <end position="19"/>
    </location>
</feature>
<name>A0A261Y1N0_9FUNG</name>
<evidence type="ECO:0000256" key="1">
    <source>
        <dbReference type="SAM" id="MobiDB-lite"/>
    </source>
</evidence>
<feature type="region of interest" description="Disordered" evidence="1">
    <location>
        <begin position="1"/>
        <end position="83"/>
    </location>
</feature>
<dbReference type="EMBL" id="MVBO01000037">
    <property type="protein sequence ID" value="OZJ04537.1"/>
    <property type="molecule type" value="Genomic_DNA"/>
</dbReference>
<comment type="caution">
    <text evidence="2">The sequence shown here is derived from an EMBL/GenBank/DDBJ whole genome shotgun (WGS) entry which is preliminary data.</text>
</comment>